<proteinExistence type="predicted"/>
<keyword evidence="1" id="KW-0255">Endonuclease</keyword>
<comment type="caution">
    <text evidence="1">The sequence shown here is derived from an EMBL/GenBank/DDBJ whole genome shotgun (WGS) entry which is preliminary data.</text>
</comment>
<dbReference type="EMBL" id="SRYB01000012">
    <property type="protein sequence ID" value="TGY78528.1"/>
    <property type="molecule type" value="Genomic_DNA"/>
</dbReference>
<name>A0AC61RFS8_9BACT</name>
<reference evidence="1" key="1">
    <citation type="submission" date="2019-04" db="EMBL/GenBank/DDBJ databases">
        <title>Microbes associate with the intestines of laboratory mice.</title>
        <authorList>
            <person name="Navarre W."/>
            <person name="Wong E."/>
            <person name="Huang K."/>
            <person name="Tropini C."/>
            <person name="Ng K."/>
            <person name="Yu B."/>
        </authorList>
    </citation>
    <scope>NUCLEOTIDE SEQUENCE</scope>
    <source>
        <strain evidence="1">NM04_E33</strain>
    </source>
</reference>
<sequence length="208" mass="23973">MNFSFDRSKHVFYSPEFEELIKDTIRFFNGTPVQPLPPLEPFDGAGVYALYFIGKKGIYHKFHEINRLEFRLPIYVGKAVPRGWRQGRIAESTSQELYRRLCDHTKSINAAKNLSKDDFLCRFMILENAASNLIGTVEAALIRHYLPLWNSLIDGFGNHDPGSGRYNQERSEWDIIHPGRKWALKCVESSKNTSAILKTITNYFLGLK</sequence>
<protein>
    <submittedName>
        <fullName evidence="1">Eco29kI family restriction endonuclease</fullName>
    </submittedName>
</protein>
<evidence type="ECO:0000313" key="2">
    <source>
        <dbReference type="Proteomes" id="UP000306319"/>
    </source>
</evidence>
<organism evidence="1 2">
    <name type="scientific">Lepagella muris</name>
    <dbReference type="NCBI Taxonomy" id="3032870"/>
    <lineage>
        <taxon>Bacteria</taxon>
        <taxon>Pseudomonadati</taxon>
        <taxon>Bacteroidota</taxon>
        <taxon>Bacteroidia</taxon>
        <taxon>Bacteroidales</taxon>
        <taxon>Muribaculaceae</taxon>
        <taxon>Lepagella</taxon>
    </lineage>
</organism>
<gene>
    <name evidence="1" type="ORF">E5331_09395</name>
</gene>
<evidence type="ECO:0000313" key="1">
    <source>
        <dbReference type="EMBL" id="TGY78528.1"/>
    </source>
</evidence>
<dbReference type="Proteomes" id="UP000306319">
    <property type="component" value="Unassembled WGS sequence"/>
</dbReference>
<accession>A0AC61RFS8</accession>
<keyword evidence="1" id="KW-0378">Hydrolase</keyword>
<keyword evidence="1" id="KW-0540">Nuclease</keyword>
<keyword evidence="2" id="KW-1185">Reference proteome</keyword>